<dbReference type="AlphaFoldDB" id="A0A9D4A1N0"/>
<keyword evidence="1" id="KW-0175">Coiled coil</keyword>
<organism evidence="2 3">
    <name type="scientific">Gossypium stocksii</name>
    <dbReference type="NCBI Taxonomy" id="47602"/>
    <lineage>
        <taxon>Eukaryota</taxon>
        <taxon>Viridiplantae</taxon>
        <taxon>Streptophyta</taxon>
        <taxon>Embryophyta</taxon>
        <taxon>Tracheophyta</taxon>
        <taxon>Spermatophyta</taxon>
        <taxon>Magnoliopsida</taxon>
        <taxon>eudicotyledons</taxon>
        <taxon>Gunneridae</taxon>
        <taxon>Pentapetalae</taxon>
        <taxon>rosids</taxon>
        <taxon>malvids</taxon>
        <taxon>Malvales</taxon>
        <taxon>Malvaceae</taxon>
        <taxon>Malvoideae</taxon>
        <taxon>Gossypium</taxon>
    </lineage>
</organism>
<accession>A0A9D4A1N0</accession>
<dbReference type="Proteomes" id="UP000828251">
    <property type="component" value="Unassembled WGS sequence"/>
</dbReference>
<comment type="caution">
    <text evidence="2">The sequence shown here is derived from an EMBL/GenBank/DDBJ whole genome shotgun (WGS) entry which is preliminary data.</text>
</comment>
<gene>
    <name evidence="2" type="ORF">J1N35_021789</name>
</gene>
<name>A0A9D4A1N0_9ROSI</name>
<dbReference type="EMBL" id="JAIQCV010000007">
    <property type="protein sequence ID" value="KAH1082028.1"/>
    <property type="molecule type" value="Genomic_DNA"/>
</dbReference>
<feature type="coiled-coil region" evidence="1">
    <location>
        <begin position="123"/>
        <end position="161"/>
    </location>
</feature>
<evidence type="ECO:0000313" key="3">
    <source>
        <dbReference type="Proteomes" id="UP000828251"/>
    </source>
</evidence>
<evidence type="ECO:0000256" key="1">
    <source>
        <dbReference type="SAM" id="Coils"/>
    </source>
</evidence>
<protein>
    <submittedName>
        <fullName evidence="2">Uncharacterized protein</fullName>
    </submittedName>
</protein>
<evidence type="ECO:0000313" key="2">
    <source>
        <dbReference type="EMBL" id="KAH1082028.1"/>
    </source>
</evidence>
<keyword evidence="3" id="KW-1185">Reference proteome</keyword>
<sequence>MVVQASMLDMSKKRRTNAGSMNVVVSSEEEGYTGRLEQHRKRRTDYAGPFTMMGALLASPFTSLPSIAHVSLLIVIHYSFLPSAPPSIPLSSLPPTEEPLVEVGLNVGSAEASMASLGLSEGIGGAEATKKELEDNFQDTKQALERAQQKQVEVLEKFKEKTLENFNNFLPKLKANVFLHAQVVGSPFDVLRVDLDALYDVNIDQLGFNVCFPSGAG</sequence>
<reference evidence="2 3" key="1">
    <citation type="journal article" date="2021" name="Plant Biotechnol. J.">
        <title>Multi-omics assisted identification of the key and species-specific regulatory components of drought-tolerant mechanisms in Gossypium stocksii.</title>
        <authorList>
            <person name="Yu D."/>
            <person name="Ke L."/>
            <person name="Zhang D."/>
            <person name="Wu Y."/>
            <person name="Sun Y."/>
            <person name="Mei J."/>
            <person name="Sun J."/>
            <person name="Sun Y."/>
        </authorList>
    </citation>
    <scope>NUCLEOTIDE SEQUENCE [LARGE SCALE GENOMIC DNA]</scope>
    <source>
        <strain evidence="3">cv. E1</strain>
        <tissue evidence="2">Leaf</tissue>
    </source>
</reference>
<proteinExistence type="predicted"/>